<keyword evidence="1" id="KW-0472">Membrane</keyword>
<organism evidence="3 4">
    <name type="scientific">Candidatus Daviesbacteria bacterium GW2011_GWB1_41_5</name>
    <dbReference type="NCBI Taxonomy" id="1618429"/>
    <lineage>
        <taxon>Bacteria</taxon>
        <taxon>Candidatus Daviesiibacteriota</taxon>
    </lineage>
</organism>
<feature type="transmembrane region" description="Helical" evidence="1">
    <location>
        <begin position="82"/>
        <end position="103"/>
    </location>
</feature>
<feature type="transmembrane region" description="Helical" evidence="1">
    <location>
        <begin position="265"/>
        <end position="282"/>
    </location>
</feature>
<feature type="transmembrane region" description="Helical" evidence="1">
    <location>
        <begin position="205"/>
        <end position="223"/>
    </location>
</feature>
<evidence type="ECO:0000256" key="1">
    <source>
        <dbReference type="SAM" id="Phobius"/>
    </source>
</evidence>
<evidence type="ECO:0000313" key="3">
    <source>
        <dbReference type="EMBL" id="KKS11470.1"/>
    </source>
</evidence>
<feature type="transmembrane region" description="Helical" evidence="1">
    <location>
        <begin position="317"/>
        <end position="334"/>
    </location>
</feature>
<dbReference type="AlphaFoldDB" id="A0A0G0WEW7"/>
<proteinExistence type="predicted"/>
<dbReference type="SUPFAM" id="SSF49785">
    <property type="entry name" value="Galactose-binding domain-like"/>
    <property type="match status" value="1"/>
</dbReference>
<dbReference type="InterPro" id="IPR000421">
    <property type="entry name" value="FA58C"/>
</dbReference>
<feature type="domain" description="F5/8 type C" evidence="2">
    <location>
        <begin position="523"/>
        <end position="623"/>
    </location>
</feature>
<dbReference type="Pfam" id="PF00754">
    <property type="entry name" value="F5_F8_type_C"/>
    <property type="match status" value="1"/>
</dbReference>
<dbReference type="PROSITE" id="PS50022">
    <property type="entry name" value="FA58C_3"/>
    <property type="match status" value="1"/>
</dbReference>
<keyword evidence="1" id="KW-1133">Transmembrane helix</keyword>
<name>A0A0G0WEW7_9BACT</name>
<dbReference type="InterPro" id="IPR008979">
    <property type="entry name" value="Galactose-bd-like_sf"/>
</dbReference>
<dbReference type="Gene3D" id="2.60.120.260">
    <property type="entry name" value="Galactose-binding domain-like"/>
    <property type="match status" value="1"/>
</dbReference>
<feature type="transmembrane region" description="Helical" evidence="1">
    <location>
        <begin position="287"/>
        <end position="305"/>
    </location>
</feature>
<evidence type="ECO:0000259" key="2">
    <source>
        <dbReference type="PROSITE" id="PS50022"/>
    </source>
</evidence>
<feature type="non-terminal residue" evidence="3">
    <location>
        <position position="1"/>
    </location>
</feature>
<reference evidence="3 4" key="1">
    <citation type="journal article" date="2015" name="Nature">
        <title>rRNA introns, odd ribosomes, and small enigmatic genomes across a large radiation of phyla.</title>
        <authorList>
            <person name="Brown C.T."/>
            <person name="Hug L.A."/>
            <person name="Thomas B.C."/>
            <person name="Sharon I."/>
            <person name="Castelle C.J."/>
            <person name="Singh A."/>
            <person name="Wilkins M.J."/>
            <person name="Williams K.H."/>
            <person name="Banfield J.F."/>
        </authorList>
    </citation>
    <scope>NUCLEOTIDE SEQUENCE [LARGE SCALE GENOMIC DNA]</scope>
</reference>
<protein>
    <recommendedName>
        <fullName evidence="2">F5/8 type C domain-containing protein</fullName>
    </recommendedName>
</protein>
<gene>
    <name evidence="3" type="ORF">UU67_C0072G0003</name>
</gene>
<dbReference type="EMBL" id="LCBN01000072">
    <property type="protein sequence ID" value="KKS11470.1"/>
    <property type="molecule type" value="Genomic_DNA"/>
</dbReference>
<comment type="caution">
    <text evidence="3">The sequence shown here is derived from an EMBL/GenBank/DDBJ whole genome shotgun (WGS) entry which is preliminary data.</text>
</comment>
<sequence length="789" mass="89822">MKNILKKYQLFLMGALIFLVCFLAYGKILGMYFYLEDYLILHSIQHPNSPSAGYGSGIVGRPYGYAVTPFIPFYYLFKLNPFGYYLVEIILYFLAAIAVYYLVLTLTKNKNASLGSSLIFASGYVGSESLYRLAVGWQNIFAAIFISLSAAFYYRYIKNPSLKSYILAFFIYLFTSEFSFYRAHGIVLIVLSLEILFNFKPIKSLIRMIPFALSYWYFYVYSIRDFMSPGSTSATLLHKIFAERHYNYLLVPLKTLENLFVPDKINLPLFIFLAAFLVALAWKRNKTLIYCLIFTAANFLVYFYYSPGSPQETAQRYLLVSYVGAASFWGIFLDKVFSNKLKYFLSCSVILALNLGFSHKEQINILQNRSKPSARFWQDMRSQVASLPEHSAIYIDSKNDGVSKPARDAAVGAGSMGPTTSFAAYYGIDWTDIYLAETFSELLEFIKDGQVLPKNVYTFFYSKNEGLVNTTDLTKEALAGTKSASSFKSLSDISLPYSSPLLLDFSSDVRLISSSLEYSKEKVDLPRYLQFLNSKVRYYKNVSASSTTQVRYSEIKNIIDENAETSWRADDLDWANSHKEEVILDLGETKTVGGILIIPASIARTPSKYTYECSQDRVTWDSLGSYDRKVEKVDEFLDKLKVSTCHFIKLTISATERNGPPQISEIVIIEDGFADLNVDHADKIEADPFRFVSSQEDINVLHKYLNESGASGEICINTDKQANKRTCTKHNFKLGINNDSVFIDQGGKLLQNVEIKLPSQLQIETKNPIIRYLTFKELNKLDYITKYED</sequence>
<accession>A0A0G0WEW7</accession>
<feature type="transmembrane region" description="Helical" evidence="1">
    <location>
        <begin position="166"/>
        <end position="193"/>
    </location>
</feature>
<dbReference type="Proteomes" id="UP000034753">
    <property type="component" value="Unassembled WGS sequence"/>
</dbReference>
<evidence type="ECO:0000313" key="4">
    <source>
        <dbReference type="Proteomes" id="UP000034753"/>
    </source>
</evidence>
<keyword evidence="1" id="KW-0812">Transmembrane</keyword>
<feature type="transmembrane region" description="Helical" evidence="1">
    <location>
        <begin position="130"/>
        <end position="154"/>
    </location>
</feature>